<dbReference type="InterPro" id="IPR017871">
    <property type="entry name" value="ABC_transporter-like_CS"/>
</dbReference>
<dbReference type="SUPFAM" id="SSF52540">
    <property type="entry name" value="P-loop containing nucleoside triphosphate hydrolases"/>
    <property type="match status" value="1"/>
</dbReference>
<dbReference type="PANTHER" id="PTHR24220">
    <property type="entry name" value="IMPORT ATP-BINDING PROTEIN"/>
    <property type="match status" value="1"/>
</dbReference>
<evidence type="ECO:0000256" key="2">
    <source>
        <dbReference type="ARBA" id="ARBA00022741"/>
    </source>
</evidence>
<dbReference type="InterPro" id="IPR015854">
    <property type="entry name" value="ABC_transpr_LolD-like"/>
</dbReference>
<name>K6VN96_9MICO</name>
<evidence type="ECO:0000313" key="6">
    <source>
        <dbReference type="Proteomes" id="UP000008495"/>
    </source>
</evidence>
<keyword evidence="3 5" id="KW-0067">ATP-binding</keyword>
<dbReference type="InterPro" id="IPR003593">
    <property type="entry name" value="AAA+_ATPase"/>
</dbReference>
<comment type="caution">
    <text evidence="5">The sequence shown here is derived from an EMBL/GenBank/DDBJ whole genome shotgun (WGS) entry which is preliminary data.</text>
</comment>
<dbReference type="GO" id="GO:0005524">
    <property type="term" value="F:ATP binding"/>
    <property type="evidence" value="ECO:0007669"/>
    <property type="project" value="UniProtKB-KW"/>
</dbReference>
<dbReference type="InterPro" id="IPR003439">
    <property type="entry name" value="ABC_transporter-like_ATP-bd"/>
</dbReference>
<dbReference type="FunFam" id="3.40.50.300:FF:000032">
    <property type="entry name" value="Export ABC transporter ATP-binding protein"/>
    <property type="match status" value="1"/>
</dbReference>
<accession>K6VN96</accession>
<dbReference type="Gene3D" id="3.40.50.300">
    <property type="entry name" value="P-loop containing nucleotide triphosphate hydrolases"/>
    <property type="match status" value="1"/>
</dbReference>
<reference evidence="5 6" key="1">
    <citation type="submission" date="2012-08" db="EMBL/GenBank/DDBJ databases">
        <title>Whole genome shotgun sequence of Austwickia chelonae NBRC 105200.</title>
        <authorList>
            <person name="Yoshida I."/>
            <person name="Hosoyama A."/>
            <person name="Tsuchikane K."/>
            <person name="Katsumata H."/>
            <person name="Ando Y."/>
            <person name="Ohji S."/>
            <person name="Hamada M."/>
            <person name="Tamura T."/>
            <person name="Yamazoe A."/>
            <person name="Yamazaki S."/>
            <person name="Fujita N."/>
        </authorList>
    </citation>
    <scope>NUCLEOTIDE SEQUENCE [LARGE SCALE GENOMIC DNA]</scope>
    <source>
        <strain evidence="5 6">NBRC 105200</strain>
    </source>
</reference>
<dbReference type="GO" id="GO:0016887">
    <property type="term" value="F:ATP hydrolysis activity"/>
    <property type="evidence" value="ECO:0007669"/>
    <property type="project" value="InterPro"/>
</dbReference>
<dbReference type="AlphaFoldDB" id="K6VN96"/>
<dbReference type="GO" id="GO:0005886">
    <property type="term" value="C:plasma membrane"/>
    <property type="evidence" value="ECO:0007669"/>
    <property type="project" value="TreeGrafter"/>
</dbReference>
<dbReference type="PROSITE" id="PS50893">
    <property type="entry name" value="ABC_TRANSPORTER_2"/>
    <property type="match status" value="1"/>
</dbReference>
<evidence type="ECO:0000256" key="3">
    <source>
        <dbReference type="ARBA" id="ARBA00022840"/>
    </source>
</evidence>
<evidence type="ECO:0000259" key="4">
    <source>
        <dbReference type="PROSITE" id="PS50893"/>
    </source>
</evidence>
<dbReference type="GO" id="GO:0098796">
    <property type="term" value="C:membrane protein complex"/>
    <property type="evidence" value="ECO:0007669"/>
    <property type="project" value="UniProtKB-ARBA"/>
</dbReference>
<dbReference type="RefSeq" id="WP_006502949.1">
    <property type="nucleotide sequence ID" value="NZ_BAGZ01000008.1"/>
</dbReference>
<protein>
    <submittedName>
        <fullName evidence="5">Putative ABC transporter ATP-binding protein</fullName>
    </submittedName>
</protein>
<keyword evidence="2" id="KW-0547">Nucleotide-binding</keyword>
<dbReference type="Pfam" id="PF00005">
    <property type="entry name" value="ABC_tran"/>
    <property type="match status" value="1"/>
</dbReference>
<keyword evidence="6" id="KW-1185">Reference proteome</keyword>
<dbReference type="STRING" id="100225.SAMN05421595_0712"/>
<dbReference type="SMART" id="SM00382">
    <property type="entry name" value="AAA"/>
    <property type="match status" value="1"/>
</dbReference>
<dbReference type="EMBL" id="BAGZ01000008">
    <property type="protein sequence ID" value="GAB78194.1"/>
    <property type="molecule type" value="Genomic_DNA"/>
</dbReference>
<sequence>MVSVRDVTKSYALGKTTIAALAGVSVDIDEGQFVAIGGPSGSGKSTLLNIIGCIDRPTSGQVEIDGRLTDQMSERELDELRLHKIGFIFQGFNLISALNVYENIELPLLIHRGVSSAERRQRVNFFIEKVGLSDRAKNRADELSGGQRQRVAIARALVTRPGIVLADEPTANLDTHTGLEIINLMHAMSREEGTSFLFSTHDAKVMSRADRLIQLEDGRIVEEIDDVMKIAERARAMSGVDRGAAAVTAK</sequence>
<proteinExistence type="predicted"/>
<keyword evidence="1" id="KW-0813">Transport</keyword>
<dbReference type="eggNOG" id="COG1136">
    <property type="taxonomic scope" value="Bacteria"/>
</dbReference>
<dbReference type="InterPro" id="IPR027417">
    <property type="entry name" value="P-loop_NTPase"/>
</dbReference>
<evidence type="ECO:0000313" key="5">
    <source>
        <dbReference type="EMBL" id="GAB78194.1"/>
    </source>
</evidence>
<dbReference type="OrthoDB" id="9802264at2"/>
<dbReference type="PROSITE" id="PS00211">
    <property type="entry name" value="ABC_TRANSPORTER_1"/>
    <property type="match status" value="1"/>
</dbReference>
<organism evidence="5 6">
    <name type="scientific">Austwickia chelonae NBRC 105200</name>
    <dbReference type="NCBI Taxonomy" id="1184607"/>
    <lineage>
        <taxon>Bacteria</taxon>
        <taxon>Bacillati</taxon>
        <taxon>Actinomycetota</taxon>
        <taxon>Actinomycetes</taxon>
        <taxon>Micrococcales</taxon>
        <taxon>Dermatophilaceae</taxon>
        <taxon>Austwickia</taxon>
    </lineage>
</organism>
<dbReference type="CDD" id="cd03255">
    <property type="entry name" value="ABC_MJ0796_LolCDE_FtsE"/>
    <property type="match status" value="1"/>
</dbReference>
<gene>
    <name evidence="5" type="ORF">AUCHE_08_04390</name>
</gene>
<dbReference type="InterPro" id="IPR017911">
    <property type="entry name" value="MacB-like_ATP-bd"/>
</dbReference>
<dbReference type="Proteomes" id="UP000008495">
    <property type="component" value="Unassembled WGS sequence"/>
</dbReference>
<feature type="domain" description="ABC transporter" evidence="4">
    <location>
        <begin position="2"/>
        <end position="242"/>
    </location>
</feature>
<evidence type="ECO:0000256" key="1">
    <source>
        <dbReference type="ARBA" id="ARBA00022448"/>
    </source>
</evidence>
<dbReference type="PANTHER" id="PTHR24220:SF86">
    <property type="entry name" value="ABC TRANSPORTER ABCH.1"/>
    <property type="match status" value="1"/>
</dbReference>
<dbReference type="GO" id="GO:0022857">
    <property type="term" value="F:transmembrane transporter activity"/>
    <property type="evidence" value="ECO:0007669"/>
    <property type="project" value="TreeGrafter"/>
</dbReference>